<reference evidence="5 6" key="1">
    <citation type="submission" date="2020-09" db="EMBL/GenBank/DDBJ databases">
        <title>Isolation and identification of active actinomycetes.</title>
        <authorList>
            <person name="Li X."/>
        </authorList>
    </citation>
    <scope>NUCLEOTIDE SEQUENCE [LARGE SCALE GENOMIC DNA]</scope>
    <source>
        <strain evidence="5 6">NEAU-LLC</strain>
    </source>
</reference>
<evidence type="ECO:0000313" key="6">
    <source>
        <dbReference type="Proteomes" id="UP000598426"/>
    </source>
</evidence>
<dbReference type="InterPro" id="IPR023696">
    <property type="entry name" value="Ureohydrolase_dom_sf"/>
</dbReference>
<dbReference type="PROSITE" id="PS51409">
    <property type="entry name" value="ARGINASE_2"/>
    <property type="match status" value="1"/>
</dbReference>
<keyword evidence="6" id="KW-1185">Reference proteome</keyword>
<dbReference type="CDD" id="cd09999">
    <property type="entry name" value="Arginase-like_1"/>
    <property type="match status" value="1"/>
</dbReference>
<protein>
    <submittedName>
        <fullName evidence="5">Arginase family protein</fullName>
    </submittedName>
</protein>
<proteinExistence type="inferred from homology"/>
<keyword evidence="3" id="KW-0464">Manganese</keyword>
<organism evidence="5 6">
    <name type="scientific">Microbacterium helvum</name>
    <dbReference type="NCBI Taxonomy" id="2773713"/>
    <lineage>
        <taxon>Bacteria</taxon>
        <taxon>Bacillati</taxon>
        <taxon>Actinomycetota</taxon>
        <taxon>Actinomycetes</taxon>
        <taxon>Micrococcales</taxon>
        <taxon>Microbacteriaceae</taxon>
        <taxon>Microbacterium</taxon>
    </lineage>
</organism>
<dbReference type="PRINTS" id="PR00116">
    <property type="entry name" value="ARGINASE"/>
</dbReference>
<comment type="caution">
    <text evidence="5">The sequence shown here is derived from an EMBL/GenBank/DDBJ whole genome shotgun (WGS) entry which is preliminary data.</text>
</comment>
<keyword evidence="1" id="KW-0479">Metal-binding</keyword>
<name>A0ABR8NT41_9MICO</name>
<evidence type="ECO:0000256" key="4">
    <source>
        <dbReference type="PROSITE-ProRule" id="PRU00742"/>
    </source>
</evidence>
<dbReference type="PANTHER" id="PTHR43782:SF3">
    <property type="entry name" value="ARGINASE"/>
    <property type="match status" value="1"/>
</dbReference>
<evidence type="ECO:0000313" key="5">
    <source>
        <dbReference type="EMBL" id="MBD3943334.1"/>
    </source>
</evidence>
<evidence type="ECO:0000256" key="1">
    <source>
        <dbReference type="ARBA" id="ARBA00022723"/>
    </source>
</evidence>
<evidence type="ECO:0000256" key="2">
    <source>
        <dbReference type="ARBA" id="ARBA00022801"/>
    </source>
</evidence>
<dbReference type="Gene3D" id="3.40.800.10">
    <property type="entry name" value="Ureohydrolase domain"/>
    <property type="match status" value="1"/>
</dbReference>
<evidence type="ECO:0000256" key="3">
    <source>
        <dbReference type="ARBA" id="ARBA00023211"/>
    </source>
</evidence>
<dbReference type="PANTHER" id="PTHR43782">
    <property type="entry name" value="ARGINASE"/>
    <property type="match status" value="1"/>
</dbReference>
<comment type="similarity">
    <text evidence="4">Belongs to the arginase family.</text>
</comment>
<dbReference type="EMBL" id="JACXZS010000012">
    <property type="protein sequence ID" value="MBD3943334.1"/>
    <property type="molecule type" value="Genomic_DNA"/>
</dbReference>
<dbReference type="SUPFAM" id="SSF52768">
    <property type="entry name" value="Arginase/deacetylase"/>
    <property type="match status" value="1"/>
</dbReference>
<accession>A0ABR8NT41</accession>
<keyword evidence="2" id="KW-0378">Hydrolase</keyword>
<dbReference type="InterPro" id="IPR006035">
    <property type="entry name" value="Ureohydrolase"/>
</dbReference>
<dbReference type="Pfam" id="PF00491">
    <property type="entry name" value="Arginase"/>
    <property type="match status" value="1"/>
</dbReference>
<dbReference type="Proteomes" id="UP000598426">
    <property type="component" value="Unassembled WGS sequence"/>
</dbReference>
<dbReference type="RefSeq" id="WP_191172939.1">
    <property type="nucleotide sequence ID" value="NZ_JACXZS010000012.1"/>
</dbReference>
<gene>
    <name evidence="5" type="ORF">IF188_16705</name>
</gene>
<sequence>MTRYLVVPQWQGSPSSRAMQLIDGAQAIAGDLPRAATTVLEVPMEAGESLGSGIHRLSALQRVHGLVAEALDAHHAAAPDEAVLTIGGDCGIALAPIAHAARRAPGLAVVWIDAHPDLNSPDSSPSGAFAGMVLRAVIGDGEPGLSLPEGTVAPGRVVVGGARSFDDPELDVVTERGISALTVEALRDAEALADAVLATGADAVYVHVDIDALDPAEIAGNAHPEPFGVTVAELTAAVSALRARVPLVGASLAGYSPASASAANDDLGAILRVISVLA</sequence>